<dbReference type="eggNOG" id="COG1572">
    <property type="taxonomic scope" value="Bacteria"/>
</dbReference>
<dbReference type="InterPro" id="IPR029031">
    <property type="entry name" value="Gingipain_N_sf"/>
</dbReference>
<dbReference type="Gene3D" id="2.60.40.3800">
    <property type="match status" value="1"/>
</dbReference>
<evidence type="ECO:0000259" key="2">
    <source>
        <dbReference type="Pfam" id="PF01364"/>
    </source>
</evidence>
<dbReference type="NCBIfam" id="NF033707">
    <property type="entry name" value="T9SS_sortase"/>
    <property type="match status" value="1"/>
</dbReference>
<dbReference type="Gene3D" id="2.60.40.4070">
    <property type="match status" value="1"/>
</dbReference>
<proteinExistence type="predicted"/>
<dbReference type="RefSeq" id="WP_015424477.1">
    <property type="nucleotide sequence ID" value="NC_020449.1"/>
</dbReference>
<keyword evidence="4" id="KW-1185">Reference proteome</keyword>
<dbReference type="InterPro" id="IPR029030">
    <property type="entry name" value="Caspase-like_dom_sf"/>
</dbReference>
<gene>
    <name evidence="3" type="ordered locus">CLOAM0735</name>
</gene>
<dbReference type="AlphaFoldDB" id="B0VH03"/>
<dbReference type="GO" id="GO:0006508">
    <property type="term" value="P:proteolysis"/>
    <property type="evidence" value="ECO:0007669"/>
    <property type="project" value="InterPro"/>
</dbReference>
<organism evidence="3 4">
    <name type="scientific">Cloacimonas acidaminovorans (strain Evry)</name>
    <dbReference type="NCBI Taxonomy" id="459349"/>
    <lineage>
        <taxon>Bacteria</taxon>
        <taxon>Pseudomonadati</taxon>
        <taxon>Candidatus Cloacimonadota</taxon>
        <taxon>Candidatus Cloacimonadia</taxon>
        <taxon>Candidatus Cloacimonadales</taxon>
        <taxon>Candidatus Cloacimonadaceae</taxon>
        <taxon>Candidatus Cloacimonas</taxon>
    </lineage>
</organism>
<evidence type="ECO:0000313" key="3">
    <source>
        <dbReference type="EMBL" id="CAO80618.1"/>
    </source>
</evidence>
<protein>
    <recommendedName>
        <fullName evidence="2">Gingipain domain-containing protein</fullName>
    </recommendedName>
</protein>
<dbReference type="InterPro" id="IPR001769">
    <property type="entry name" value="Gingipain"/>
</dbReference>
<dbReference type="Gene3D" id="3.40.50.1460">
    <property type="match status" value="1"/>
</dbReference>
<sequence length="1278" mass="144437">MKRFFLAVILVFSLAFLNAKITLIRSSETELLVEYTIEPFKITAEGEFSRIIAENMGHNSIPGTPSIPYTEFKVGIPPNGSINCSVLNSNTTTIILESKLIPIPEIKSGEEVDYYLYNISPEAYQPQRGEFIIQLPETNFRGYHFVPVTLHPFVYDGNKNLVVTTKATIKINISGQTNFRSLEESDKGADLLLAQLINSQQAKNWRSNPRPVINYAPFGLSNWWMRIETNRPGIYRINYSDLGSLPLNDIDPTTIRIFSTSGKVLGNNINNNGAEFKEIPIYISGEADHSFNEQDYILFYGSFRDGYEQNEEVQSDPLYYNPYSQNQVFWLTFGGSFSGNPLRIQTDSSPSTYDFSLTSTPVIKQIETETHRREKYGFTWFSETFFGNNTTDYILTTELSDVSGSNDQKIQLRLCQESVGEGTVHKIQISVNGMPVYNNQDLHTLDFTWTGTNYFYIDRPISNLVNGINTLKIRVFRNSKDNLYFDYYRFSYQQNLNKGNAQKQFFHKNSMLPTICKFNLSGDLSNTLVFRINNLYSVDLIPVADNCIIADGNSKTFYFMLKPGEAYRPSVIQLVQPNDLTYESGQFDNIIVAPAEFLQQAQELANKYREIYQISSKVILVDDIYNQFNGGHIDPAAIRLALKYYYFNLPAPRITSLTLLGIGTMDWRNFSGFSAPKNKLIVWQGSYIVSDDYFGMFNTSYYPELAIGRYPVKNTNELNIMLQNFTNYTLNPTPGWWRNSMVFIADDLTNGDTNYEYVLTQFAESNSNDVHPSNLVDKIFAMEYEYDEFQNKPKARDDLFKAINEGRLLMHYTGHGSYDKLGAEDYMNGATDMGRFANEGKLTFFIAAACEVSQFDYWGFDCLAQKVVLLNNQGAIASFSATRKSFADNSSILLKYVLESLSHNRNPLGYCIMEGKFRYTGGATNNEMYILFGDPVIRVVPPERDSTMLVVTSTDEDILHSRETAVIYGSFANSNLSGITEIKTFDSKRAYSLGPATNVTKMGNQFYRGSSEVSSSHYNSSFIVPDDIIGGSTGLIVAYLWDETGKKDYSNYYYPLQLSDEAVDVANPDVPQINIYLGSKDFRPGDIVGTNTTLYADISDSNGINITGSSGHNILLVIDNSLQPTAITEYFNYDKNSCTTGTLIYPLKDLSEGMHTIQLIAFDNFNMPAVATTTFVAKKSSELAIENLLIYPNPISKDGYITFMLSLDAEVNIGIYTIRGKRIANNKIYGKQGFNKVYFNGRDDKGDTLANNTYFVKVQARSANGKKVEKTEKMVIYK</sequence>
<dbReference type="Proteomes" id="UP000002019">
    <property type="component" value="Chromosome"/>
</dbReference>
<dbReference type="GO" id="GO:0008234">
    <property type="term" value="F:cysteine-type peptidase activity"/>
    <property type="evidence" value="ECO:0007669"/>
    <property type="project" value="InterPro"/>
</dbReference>
<evidence type="ECO:0000313" key="4">
    <source>
        <dbReference type="Proteomes" id="UP000002019"/>
    </source>
</evidence>
<reference evidence="3 4" key="1">
    <citation type="journal article" date="2008" name="J. Bacteriol.">
        <title>'Candidatus Cloacamonas acidaminovorans': genome sequence reconstruction provides a first glimpse of a new bacterial division.</title>
        <authorList>
            <person name="Pelletier E."/>
            <person name="Kreimeyer A."/>
            <person name="Bocs S."/>
            <person name="Rouy Z."/>
            <person name="Gyapay G."/>
            <person name="Chouari R."/>
            <person name="Riviere D."/>
            <person name="Ganesan A."/>
            <person name="Daegelen P."/>
            <person name="Sghir A."/>
            <person name="Cohen G.N."/>
            <person name="Medigue C."/>
            <person name="Weissenbach J."/>
            <person name="Le Paslier D."/>
        </authorList>
    </citation>
    <scope>NUCLEOTIDE SEQUENCE [LARGE SCALE GENOMIC DNA]</scope>
    <source>
        <strain evidence="4">Evry</strain>
    </source>
</reference>
<dbReference type="Gene3D" id="3.40.50.10390">
    <property type="entry name" value="Gingipain r, domain 1"/>
    <property type="match status" value="1"/>
</dbReference>
<dbReference type="HOGENOM" id="CLU_004870_0_0_0"/>
<accession>B0VH03</accession>
<dbReference type="KEGG" id="caci:CLOAM0735"/>
<evidence type="ECO:0000256" key="1">
    <source>
        <dbReference type="ARBA" id="ARBA00022729"/>
    </source>
</evidence>
<dbReference type="STRING" id="459349.CLOAM0735"/>
<dbReference type="InterPro" id="IPR038490">
    <property type="entry name" value="Gingipain_propep_sf"/>
</dbReference>
<dbReference type="OrthoDB" id="9809780at2"/>
<feature type="domain" description="Gingipain" evidence="2">
    <location>
        <begin position="590"/>
        <end position="939"/>
    </location>
</feature>
<dbReference type="EMBL" id="CU466930">
    <property type="protein sequence ID" value="CAO80618.1"/>
    <property type="molecule type" value="Genomic_DNA"/>
</dbReference>
<keyword evidence="1" id="KW-0732">Signal</keyword>
<name>B0VH03_CLOAI</name>
<dbReference type="SUPFAM" id="SSF52129">
    <property type="entry name" value="Caspase-like"/>
    <property type="match status" value="1"/>
</dbReference>
<dbReference type="Pfam" id="PF01364">
    <property type="entry name" value="Peptidase_C25"/>
    <property type="match status" value="1"/>
</dbReference>